<evidence type="ECO:0000256" key="1">
    <source>
        <dbReference type="ARBA" id="ARBA00004191"/>
    </source>
</evidence>
<organism evidence="10 11">
    <name type="scientific">Brevibacterium spongiae</name>
    <dbReference type="NCBI Taxonomy" id="2909672"/>
    <lineage>
        <taxon>Bacteria</taxon>
        <taxon>Bacillati</taxon>
        <taxon>Actinomycetota</taxon>
        <taxon>Actinomycetes</taxon>
        <taxon>Micrococcales</taxon>
        <taxon>Brevibacteriaceae</taxon>
        <taxon>Brevibacterium</taxon>
    </lineage>
</organism>
<evidence type="ECO:0000313" key="11">
    <source>
        <dbReference type="Proteomes" id="UP001064879"/>
    </source>
</evidence>
<feature type="domain" description="DUF5979" evidence="9">
    <location>
        <begin position="699"/>
        <end position="803"/>
    </location>
</feature>
<keyword evidence="3" id="KW-0964">Secreted</keyword>
<dbReference type="SUPFAM" id="SSF49401">
    <property type="entry name" value="Bacterial adhesins"/>
    <property type="match status" value="1"/>
</dbReference>
<feature type="region of interest" description="Disordered" evidence="6">
    <location>
        <begin position="1444"/>
        <end position="1486"/>
    </location>
</feature>
<keyword evidence="7" id="KW-0472">Membrane</keyword>
<protein>
    <submittedName>
        <fullName evidence="10">DUF5979 domain-containing protein</fullName>
    </submittedName>
</protein>
<accession>A0ABY5SU81</accession>
<keyword evidence="11" id="KW-1185">Reference proteome</keyword>
<dbReference type="EMBL" id="CP093443">
    <property type="protein sequence ID" value="UVI36661.1"/>
    <property type="molecule type" value="Genomic_DNA"/>
</dbReference>
<gene>
    <name evidence="10" type="ORF">L1F31_03040</name>
</gene>
<comment type="subcellular location">
    <subcellularLocation>
        <location evidence="1">Secreted</location>
        <location evidence="1">Cell wall</location>
    </subcellularLocation>
</comment>
<dbReference type="Gene3D" id="2.60.40.1280">
    <property type="match status" value="1"/>
</dbReference>
<keyword evidence="7" id="KW-0812">Transmembrane</keyword>
<keyword evidence="5" id="KW-0572">Peptidoglycan-anchor</keyword>
<evidence type="ECO:0000256" key="8">
    <source>
        <dbReference type="SAM" id="SignalP"/>
    </source>
</evidence>
<proteinExistence type="predicted"/>
<feature type="domain" description="DUF5979" evidence="9">
    <location>
        <begin position="810"/>
        <end position="910"/>
    </location>
</feature>
<dbReference type="InterPro" id="IPR008966">
    <property type="entry name" value="Adhesion_dom_sf"/>
</dbReference>
<keyword evidence="4 8" id="KW-0732">Signal</keyword>
<feature type="domain" description="DUF5979" evidence="9">
    <location>
        <begin position="918"/>
        <end position="1018"/>
    </location>
</feature>
<dbReference type="InterPro" id="IPR011252">
    <property type="entry name" value="Fibrogen-bd_dom1"/>
</dbReference>
<dbReference type="Proteomes" id="UP001064879">
    <property type="component" value="Chromosome"/>
</dbReference>
<feature type="domain" description="DUF5979" evidence="9">
    <location>
        <begin position="1025"/>
        <end position="1125"/>
    </location>
</feature>
<evidence type="ECO:0000256" key="6">
    <source>
        <dbReference type="SAM" id="MobiDB-lite"/>
    </source>
</evidence>
<evidence type="ECO:0000313" key="10">
    <source>
        <dbReference type="EMBL" id="UVI36661.1"/>
    </source>
</evidence>
<feature type="chain" id="PRO_5046722101" evidence="8">
    <location>
        <begin position="39"/>
        <end position="1520"/>
    </location>
</feature>
<feature type="transmembrane region" description="Helical" evidence="7">
    <location>
        <begin position="1494"/>
        <end position="1514"/>
    </location>
</feature>
<evidence type="ECO:0000256" key="2">
    <source>
        <dbReference type="ARBA" id="ARBA00022512"/>
    </source>
</evidence>
<feature type="domain" description="DUF5979" evidence="9">
    <location>
        <begin position="592"/>
        <end position="690"/>
    </location>
</feature>
<feature type="compositionally biased region" description="Gly residues" evidence="6">
    <location>
        <begin position="1465"/>
        <end position="1484"/>
    </location>
</feature>
<dbReference type="RefSeq" id="WP_265419226.1">
    <property type="nucleotide sequence ID" value="NZ_CP093443.1"/>
</dbReference>
<dbReference type="Pfam" id="PF19407">
    <property type="entry name" value="DUF5979"/>
    <property type="match status" value="9"/>
</dbReference>
<feature type="domain" description="DUF5979" evidence="9">
    <location>
        <begin position="1346"/>
        <end position="1446"/>
    </location>
</feature>
<evidence type="ECO:0000256" key="7">
    <source>
        <dbReference type="SAM" id="Phobius"/>
    </source>
</evidence>
<feature type="domain" description="DUF5979" evidence="9">
    <location>
        <begin position="1132"/>
        <end position="1231"/>
    </location>
</feature>
<evidence type="ECO:0000256" key="4">
    <source>
        <dbReference type="ARBA" id="ARBA00022729"/>
    </source>
</evidence>
<evidence type="ECO:0000256" key="3">
    <source>
        <dbReference type="ARBA" id="ARBA00022525"/>
    </source>
</evidence>
<keyword evidence="7" id="KW-1133">Transmembrane helix</keyword>
<sequence>MLDSLEAPPNRLMRFTIYLLTLLVALSSAMMLPQAASANTQAPAEGSPIVFTDISFEKEEFPSGTNQRLNVSWKIDGKAQNPVTVSLDMPEELNASNDRFALTGPDGESAGECLVQNNTITCTADEDFIENNPYDVSGSFFLTVQSTFRNIETIEHTYDFGEFQNEVVITRNANWCDSNCEYGSQGQGKYGWYDNINDQIIWTVNVPAGKQGMGIGEKVSVTDVMDTDDYTLVKDGTYPRVLAAKSISYNSWGRESLNYATVPTDKVKWSNGNLTASFTTEAGLGSDYSAGECTTNKGEDVPCTRGIDGAFYQVQWKVDVNTPGELRPNGDRVFYNGAEWTVAGETKKIERSSTTRRSGGGNVVGRNFGKFQIEKELTGDTTLYPEFEVKYTYHEEGQEPQERTGKFHAGGSLSSPEIWRGTTVSINEIKPTDPANVTWDDPVIVDADGNEITELTFSADNGNLGKVTKLTLKNRAVLNKGTFKAQKTIENPDGVSLPDDAEYTLAYSYPADSAKGIPAGSGELKLPANGDAVESGDLPVGAKLTLKEIGLPNVPGATWDDPKLSHDTLTIGEDKTVTVDVTNTITQDLGQFQVKKSTSGDGQELIPEGTEFIVKYSFEGTNGFEGGSGELTVAAGETSEASPKIPAGATVTLEEMTPVDPEGGSWGVPEFSESEFTVTKDQVITIDLDNPITWNNGDFSVQKVVEGDASHLVDDDVAFTVDYTYELPEALGAENDTGAGTLTVLNDGKAVTSDPLPYDTQVTLSEVQPGPIAAATWTGSTFDHSTFKIGDETTFGVTLTNTIELDLGAFSVEKKVSGTGDHLVADDAEFTVKYSYPEGPNFDAGKGEITVTPGGEPVVIKDLPAGAQVTLEEVAPKNPEGGTWTDVSWTEGNVVTIGKDETTAVVLDNAIELNTGDFSVAKGLDGEGSGLLPDDASFVVHYEYEAGKGFDAGEGQFEVSADGTPVTSEQLPYGAKVHLTEAEPINIEGATWEGYEFSPSTVTIGDGTTAEVLLTNTYGLNEGYFSVTKAVEGSGKGLVPEDTEFTVEYSYPAGNGFEAGKGELVVKADGQTVKSDPLPYGAEVTLAEVEPVKVEGGTWVDFKFSTDTFTIGDGTTVDVLLTNEHDLNSGHFSVVKALEGSGAGLVSDDTEFTVEYSYPAGNGFEAGEGELVVKADGTVATSEALPYGAEVKLSEVAPEAPEGGEWISHEFSPDTVTIGDGTTAEVTLTNTIGLNDGFFSVTKAVEGTGKGLVPEDTEFTVEYSYPAGNGFEAGKGELVVKADGETVKSDPLPYGAEVALTEVEPVKIEGGTWVNFEFSTDTLTIGDGTTVDVLLTNENERGAGHFSVVKALEGSGADLVNPTTEFVVEYSYPAGDGFEAGKGELTVHADGTVATSDALPYGAELTLKEAAPVAIAGGEWTDHEFSEDTVTIGENTTVEVTLTNSIDADEVPNDAGDPGKPGDSGTPGGSGNPGDAGKPGGGDGFLPRTGLSPWGALVAGLALIALGAGVYFYTTRRKRA</sequence>
<feature type="domain" description="DUF5979" evidence="9">
    <location>
        <begin position="1239"/>
        <end position="1338"/>
    </location>
</feature>
<feature type="signal peptide" evidence="8">
    <location>
        <begin position="1"/>
        <end position="38"/>
    </location>
</feature>
<dbReference type="InterPro" id="IPR046022">
    <property type="entry name" value="DUF5979"/>
</dbReference>
<reference evidence="10" key="1">
    <citation type="submission" date="2022-03" db="EMBL/GenBank/DDBJ databases">
        <title>Brevibacterium spongiae sp. nov., isolated from marine sponge.</title>
        <authorList>
            <person name="Li Z."/>
            <person name="Zhang M."/>
        </authorList>
    </citation>
    <scope>NUCLEOTIDE SEQUENCE</scope>
    <source>
        <strain evidence="10">WHS-Z9</strain>
    </source>
</reference>
<name>A0ABY5SU81_9MICO</name>
<evidence type="ECO:0000256" key="5">
    <source>
        <dbReference type="ARBA" id="ARBA00023088"/>
    </source>
</evidence>
<evidence type="ECO:0000259" key="9">
    <source>
        <dbReference type="Pfam" id="PF19407"/>
    </source>
</evidence>
<feature type="domain" description="DUF5979" evidence="9">
    <location>
        <begin position="485"/>
        <end position="586"/>
    </location>
</feature>
<keyword evidence="2" id="KW-0134">Cell wall</keyword>